<dbReference type="GO" id="GO:0003677">
    <property type="term" value="F:DNA binding"/>
    <property type="evidence" value="ECO:0007669"/>
    <property type="project" value="InterPro"/>
</dbReference>
<name>A0A450YM36_9GAMM</name>
<evidence type="ECO:0000256" key="1">
    <source>
        <dbReference type="ARBA" id="ARBA00009964"/>
    </source>
</evidence>
<evidence type="ECO:0000313" key="3">
    <source>
        <dbReference type="EMBL" id="VFK49535.1"/>
    </source>
</evidence>
<evidence type="ECO:0000313" key="2">
    <source>
        <dbReference type="EMBL" id="VFK42559.1"/>
    </source>
</evidence>
<proteinExistence type="inferred from homology"/>
<dbReference type="EMBL" id="CAADFU010000018">
    <property type="protein sequence ID" value="VFK42559.1"/>
    <property type="molecule type" value="Genomic_DNA"/>
</dbReference>
<dbReference type="EMBL" id="CAADFU010000333">
    <property type="protein sequence ID" value="VFK50062.1"/>
    <property type="molecule type" value="Genomic_DNA"/>
</dbReference>
<dbReference type="Gene3D" id="1.10.10.60">
    <property type="entry name" value="Homeodomain-like"/>
    <property type="match status" value="1"/>
</dbReference>
<dbReference type="EMBL" id="CAADFU010000331">
    <property type="protein sequence ID" value="VFK50052.1"/>
    <property type="molecule type" value="Genomic_DNA"/>
</dbReference>
<dbReference type="EMBL" id="CAADFU010000187">
    <property type="protein sequence ID" value="VFK49535.1"/>
    <property type="molecule type" value="Genomic_DNA"/>
</dbReference>
<accession>A0A450YM36</accession>
<dbReference type="EMBL" id="CAADHB010000285">
    <property type="protein sequence ID" value="VFK81279.1"/>
    <property type="molecule type" value="Genomic_DNA"/>
</dbReference>
<protein>
    <submittedName>
        <fullName evidence="2">Transposase</fullName>
    </submittedName>
</protein>
<dbReference type="AlphaFoldDB" id="A0A450YM36"/>
<comment type="similarity">
    <text evidence="1">Belongs to the transposase 8 family.</text>
</comment>
<evidence type="ECO:0000313" key="5">
    <source>
        <dbReference type="EMBL" id="VFK50062.1"/>
    </source>
</evidence>
<dbReference type="GO" id="GO:0004803">
    <property type="term" value="F:transposase activity"/>
    <property type="evidence" value="ECO:0007669"/>
    <property type="project" value="InterPro"/>
</dbReference>
<dbReference type="InterPro" id="IPR009057">
    <property type="entry name" value="Homeodomain-like_sf"/>
</dbReference>
<reference evidence="2" key="1">
    <citation type="submission" date="2019-02" db="EMBL/GenBank/DDBJ databases">
        <authorList>
            <person name="Gruber-Vodicka R. H."/>
            <person name="Seah K. B. B."/>
        </authorList>
    </citation>
    <scope>NUCLEOTIDE SEQUENCE</scope>
    <source>
        <strain evidence="6">BECK_S127</strain>
        <strain evidence="2">BECK_S1320</strain>
    </source>
</reference>
<evidence type="ECO:0000313" key="6">
    <source>
        <dbReference type="EMBL" id="VFK81279.1"/>
    </source>
</evidence>
<organism evidence="2">
    <name type="scientific">Candidatus Kentrum sp. SD</name>
    <dbReference type="NCBI Taxonomy" id="2126332"/>
    <lineage>
        <taxon>Bacteria</taxon>
        <taxon>Pseudomonadati</taxon>
        <taxon>Pseudomonadota</taxon>
        <taxon>Gammaproteobacteria</taxon>
        <taxon>Candidatus Kentrum</taxon>
    </lineage>
</organism>
<sequence>MPHYSEEFKEKLVREMMSPAGRSVSEVHRDTGISENTLYSWKNRYGGEQEEEGAEPGRAVKPENWDGERKLLVLTETAGLNEQELSEYCREEGLYVEQIARWREFAIAGTESGSLLTKGQRQEWQKDRKRLCNLEKELRRKEKALAEAAALLVLEKKAQVIWGEPGEG</sequence>
<dbReference type="InterPro" id="IPR002514">
    <property type="entry name" value="Transposase_8"/>
</dbReference>
<evidence type="ECO:0000313" key="4">
    <source>
        <dbReference type="EMBL" id="VFK50052.1"/>
    </source>
</evidence>
<dbReference type="SUPFAM" id="SSF46689">
    <property type="entry name" value="Homeodomain-like"/>
    <property type="match status" value="1"/>
</dbReference>
<dbReference type="GO" id="GO:0006313">
    <property type="term" value="P:DNA transposition"/>
    <property type="evidence" value="ECO:0007669"/>
    <property type="project" value="InterPro"/>
</dbReference>
<dbReference type="Pfam" id="PF01527">
    <property type="entry name" value="HTH_Tnp_1"/>
    <property type="match status" value="1"/>
</dbReference>
<gene>
    <name evidence="6" type="ORF">BECKSD772D_GA0070982_12852</name>
    <name evidence="2" type="ORF">BECKSD772E_GA0070983_10182</name>
    <name evidence="3" type="ORF">BECKSD772E_GA0070983_11872</name>
    <name evidence="4" type="ORF">BECKSD772E_GA0070983_13312</name>
    <name evidence="5" type="ORF">BECKSD772E_GA0070983_13332</name>
</gene>